<dbReference type="Pfam" id="PF01547">
    <property type="entry name" value="SBP_bac_1"/>
    <property type="match status" value="1"/>
</dbReference>
<comment type="subcellular location">
    <subcellularLocation>
        <location evidence="1">Periplasm</location>
    </subcellularLocation>
</comment>
<dbReference type="InterPro" id="IPR006059">
    <property type="entry name" value="SBP"/>
</dbReference>
<keyword evidence="4" id="KW-0732">Signal</keyword>
<gene>
    <name evidence="7" type="ORF">CPter91_3363</name>
</gene>
<dbReference type="Gene3D" id="3.40.190.10">
    <property type="entry name" value="Periplasmic binding protein-like II"/>
    <property type="match status" value="2"/>
</dbReference>
<protein>
    <recommendedName>
        <fullName evidence="6">Probable sugar-binding periplasmic protein</fullName>
    </recommendedName>
</protein>
<evidence type="ECO:0000313" key="7">
    <source>
        <dbReference type="EMBL" id="AMP05689.1"/>
    </source>
</evidence>
<dbReference type="AlphaFoldDB" id="A0A127Q6J8"/>
<evidence type="ECO:0000256" key="4">
    <source>
        <dbReference type="ARBA" id="ARBA00022729"/>
    </source>
</evidence>
<dbReference type="STRING" id="279113.CPter91_3363"/>
<dbReference type="PATRIC" id="fig|279113.9.peg.3320"/>
<dbReference type="KEGG" id="cpra:CPter91_3363"/>
<reference evidence="7 8" key="1">
    <citation type="submission" date="2015-11" db="EMBL/GenBank/DDBJ databases">
        <title>Exploring the genomic traits of fungus-feeding bacterial genus Collimonas.</title>
        <authorList>
            <person name="Song C."/>
            <person name="Schmidt R."/>
            <person name="de Jager V."/>
            <person name="Krzyzanowska D."/>
            <person name="Jongedijk E."/>
            <person name="Cankar K."/>
            <person name="Beekwilder J."/>
            <person name="van Veen A."/>
            <person name="de Boer W."/>
            <person name="van Veen J.A."/>
            <person name="Garbeva P."/>
        </authorList>
    </citation>
    <scope>NUCLEOTIDE SEQUENCE [LARGE SCALE GENOMIC DNA]</scope>
    <source>
        <strain evidence="7 8">Ter91</strain>
    </source>
</reference>
<keyword evidence="3" id="KW-0813">Transport</keyword>
<evidence type="ECO:0000256" key="1">
    <source>
        <dbReference type="ARBA" id="ARBA00004418"/>
    </source>
</evidence>
<evidence type="ECO:0000256" key="2">
    <source>
        <dbReference type="ARBA" id="ARBA00008520"/>
    </source>
</evidence>
<dbReference type="InterPro" id="IPR050490">
    <property type="entry name" value="Bact_solute-bd_prot1"/>
</dbReference>
<dbReference type="Proteomes" id="UP000074561">
    <property type="component" value="Chromosome"/>
</dbReference>
<evidence type="ECO:0000256" key="5">
    <source>
        <dbReference type="ARBA" id="ARBA00049629"/>
    </source>
</evidence>
<evidence type="ECO:0000256" key="6">
    <source>
        <dbReference type="ARBA" id="ARBA00049753"/>
    </source>
</evidence>
<comment type="function">
    <text evidence="5">Part of a binding-protein-dependent transport system for a sugar.</text>
</comment>
<evidence type="ECO:0000256" key="3">
    <source>
        <dbReference type="ARBA" id="ARBA00022448"/>
    </source>
</evidence>
<dbReference type="PANTHER" id="PTHR43649">
    <property type="entry name" value="ARABINOSE-BINDING PROTEIN-RELATED"/>
    <property type="match status" value="1"/>
</dbReference>
<comment type="similarity">
    <text evidence="2">Belongs to the bacterial solute-binding protein 1 family.</text>
</comment>
<dbReference type="SUPFAM" id="SSF53850">
    <property type="entry name" value="Periplasmic binding protein-like II"/>
    <property type="match status" value="1"/>
</dbReference>
<dbReference type="GO" id="GO:0042597">
    <property type="term" value="C:periplasmic space"/>
    <property type="evidence" value="ECO:0007669"/>
    <property type="project" value="UniProtKB-SubCell"/>
</dbReference>
<evidence type="ECO:0000313" key="8">
    <source>
        <dbReference type="Proteomes" id="UP000074561"/>
    </source>
</evidence>
<organism evidence="7 8">
    <name type="scientific">Collimonas pratensis</name>
    <dbReference type="NCBI Taxonomy" id="279113"/>
    <lineage>
        <taxon>Bacteria</taxon>
        <taxon>Pseudomonadati</taxon>
        <taxon>Pseudomonadota</taxon>
        <taxon>Betaproteobacteria</taxon>
        <taxon>Burkholderiales</taxon>
        <taxon>Oxalobacteraceae</taxon>
        <taxon>Collimonas</taxon>
    </lineage>
</organism>
<dbReference type="PANTHER" id="PTHR43649:SF28">
    <property type="entry name" value="BINDING PROTEIN COMPONENT OF ABC SUGAR TRANSPORTER-RELATED"/>
    <property type="match status" value="1"/>
</dbReference>
<accession>A0A127Q6J8</accession>
<proteinExistence type="inferred from homology"/>
<name>A0A127Q6J8_9BURK</name>
<dbReference type="EMBL" id="CP013234">
    <property type="protein sequence ID" value="AMP05689.1"/>
    <property type="molecule type" value="Genomic_DNA"/>
</dbReference>
<sequence>MFVVHKNINKAHMIDTRLPKRLSGQGTDNGGRWLTAYRNWIALLAFGCLLSGAGSAAGAAGLTPAVGASQPPASLQVLHWWTSAGERKAVDVIAGKLADENIQWRDAAIPGGAGLGASKVLKSMVLAGKAPEATQLNGIVFGEWADLGLLLELDDVATPGNWQKLLFPTVWSLVLNRGHVVAAPLGIHRINNLFYNKKIFDRLNLTPPKTWADFGRVADKLKQAGITPLAQSSEAWQVATLFETLVLAESGPAYYRSLFVDLNPLAFGDQRMTHALKRLRALKEWMPTPLRERPWPDMTRQLADGEAAMFVMGDWAKGELLAWGLNTDQDFACTTVPGTADYHLYSVDTLAMFAGDYSHQPAQEKLAQIIMSQPVQTAYNQLKGAISVWRAPDLSKMDSCARASWAAFSKGSAYQAPSLVHRMAADETAKDAIVAEVHRYFIDDKMSESDVQRKLASIARTVTKTGKLE</sequence>